<reference evidence="7 8" key="1">
    <citation type="submission" date="2018-12" db="EMBL/GenBank/DDBJ databases">
        <title>Genome sequence and assembly of Colletotrichum trifolii.</title>
        <authorList>
            <person name="Gan P."/>
            <person name="Shirasu K."/>
        </authorList>
    </citation>
    <scope>NUCLEOTIDE SEQUENCE [LARGE SCALE GENOMIC DNA]</scope>
    <source>
        <strain evidence="7 8">543-2</strain>
    </source>
</reference>
<keyword evidence="5" id="KW-0472">Membrane</keyword>
<comment type="caution">
    <text evidence="7">The sequence shown here is derived from an EMBL/GenBank/DDBJ whole genome shotgun (WGS) entry which is preliminary data.</text>
</comment>
<dbReference type="Pfam" id="PF00083">
    <property type="entry name" value="Sugar_tr"/>
    <property type="match status" value="1"/>
</dbReference>
<evidence type="ECO:0000256" key="3">
    <source>
        <dbReference type="ARBA" id="ARBA00022692"/>
    </source>
</evidence>
<protein>
    <submittedName>
        <fullName evidence="7">Proton myo-inositol cotransporter</fullName>
    </submittedName>
</protein>
<dbReference type="EMBL" id="RYZW01000072">
    <property type="protein sequence ID" value="TDZ53219.1"/>
    <property type="molecule type" value="Genomic_DNA"/>
</dbReference>
<evidence type="ECO:0000256" key="2">
    <source>
        <dbReference type="ARBA" id="ARBA00010992"/>
    </source>
</evidence>
<sequence>MLSGRLISGIGVAIVSTSVPLYQAEISPARKRGHFVTMNHVGFIAGIATGLW</sequence>
<organism evidence="7 8">
    <name type="scientific">Colletotrichum trifolii</name>
    <dbReference type="NCBI Taxonomy" id="5466"/>
    <lineage>
        <taxon>Eukaryota</taxon>
        <taxon>Fungi</taxon>
        <taxon>Dikarya</taxon>
        <taxon>Ascomycota</taxon>
        <taxon>Pezizomycotina</taxon>
        <taxon>Sordariomycetes</taxon>
        <taxon>Hypocreomycetidae</taxon>
        <taxon>Glomerellales</taxon>
        <taxon>Glomerellaceae</taxon>
        <taxon>Colletotrichum</taxon>
        <taxon>Colletotrichum orbiculare species complex</taxon>
    </lineage>
</organism>
<proteinExistence type="inferred from homology"/>
<keyword evidence="8" id="KW-1185">Reference proteome</keyword>
<dbReference type="InterPro" id="IPR020846">
    <property type="entry name" value="MFS_dom"/>
</dbReference>
<dbReference type="Proteomes" id="UP000295703">
    <property type="component" value="Unassembled WGS sequence"/>
</dbReference>
<evidence type="ECO:0000313" key="7">
    <source>
        <dbReference type="EMBL" id="TDZ53219.1"/>
    </source>
</evidence>
<dbReference type="SUPFAM" id="SSF103473">
    <property type="entry name" value="MFS general substrate transporter"/>
    <property type="match status" value="1"/>
</dbReference>
<dbReference type="GO" id="GO:0005351">
    <property type="term" value="F:carbohydrate:proton symporter activity"/>
    <property type="evidence" value="ECO:0007669"/>
    <property type="project" value="TreeGrafter"/>
</dbReference>
<dbReference type="Gene3D" id="1.20.1250.20">
    <property type="entry name" value="MFS general substrate transporter like domains"/>
    <property type="match status" value="1"/>
</dbReference>
<evidence type="ECO:0000259" key="6">
    <source>
        <dbReference type="PROSITE" id="PS50850"/>
    </source>
</evidence>
<keyword evidence="3" id="KW-0812">Transmembrane</keyword>
<comment type="subcellular location">
    <subcellularLocation>
        <location evidence="1">Membrane</location>
        <topology evidence="1">Multi-pass membrane protein</topology>
    </subcellularLocation>
</comment>
<dbReference type="AlphaFoldDB" id="A0A4R8RG48"/>
<dbReference type="PROSITE" id="PS50850">
    <property type="entry name" value="MFS"/>
    <property type="match status" value="1"/>
</dbReference>
<accession>A0A4R8RG48</accession>
<dbReference type="InterPro" id="IPR050360">
    <property type="entry name" value="MFS_Sugar_Transporters"/>
</dbReference>
<keyword evidence="4" id="KW-1133">Transmembrane helix</keyword>
<dbReference type="GO" id="GO:0016020">
    <property type="term" value="C:membrane"/>
    <property type="evidence" value="ECO:0007669"/>
    <property type="project" value="UniProtKB-SubCell"/>
</dbReference>
<evidence type="ECO:0000313" key="8">
    <source>
        <dbReference type="Proteomes" id="UP000295703"/>
    </source>
</evidence>
<dbReference type="PANTHER" id="PTHR48022">
    <property type="entry name" value="PLASTIDIC GLUCOSE TRANSPORTER 4"/>
    <property type="match status" value="1"/>
</dbReference>
<dbReference type="PANTHER" id="PTHR48022:SF14">
    <property type="entry name" value="MAJOR FACILITATOR SUPERFAMILY (MFS) PROFILE DOMAIN-CONTAINING PROTEIN-RELATED"/>
    <property type="match status" value="1"/>
</dbReference>
<evidence type="ECO:0000256" key="1">
    <source>
        <dbReference type="ARBA" id="ARBA00004141"/>
    </source>
</evidence>
<comment type="similarity">
    <text evidence="2">Belongs to the major facilitator superfamily. Sugar transporter (TC 2.A.1.1) family.</text>
</comment>
<dbReference type="InterPro" id="IPR005828">
    <property type="entry name" value="MFS_sugar_transport-like"/>
</dbReference>
<gene>
    <name evidence="7" type="primary">SLC2A13</name>
    <name evidence="7" type="ORF">CTRI78_v007105</name>
</gene>
<dbReference type="InterPro" id="IPR036259">
    <property type="entry name" value="MFS_trans_sf"/>
</dbReference>
<name>A0A4R8RG48_COLTR</name>
<evidence type="ECO:0000256" key="5">
    <source>
        <dbReference type="ARBA" id="ARBA00023136"/>
    </source>
</evidence>
<feature type="domain" description="Major facilitator superfamily (MFS) profile" evidence="6">
    <location>
        <begin position="1"/>
        <end position="52"/>
    </location>
</feature>
<evidence type="ECO:0000256" key="4">
    <source>
        <dbReference type="ARBA" id="ARBA00022989"/>
    </source>
</evidence>